<gene>
    <name evidence="3" type="ORF">AUC31_05950</name>
</gene>
<dbReference type="STRING" id="200991.AUC31_05950"/>
<evidence type="ECO:0000256" key="1">
    <source>
        <dbReference type="SAM" id="Phobius"/>
    </source>
</evidence>
<dbReference type="Pfam" id="PF08271">
    <property type="entry name" value="Zn_Ribbon_TF"/>
    <property type="match status" value="1"/>
</dbReference>
<dbReference type="PANTHER" id="PTHR37826:SF3">
    <property type="entry name" value="J DOMAIN-CONTAINING PROTEIN"/>
    <property type="match status" value="1"/>
</dbReference>
<evidence type="ECO:0000313" key="3">
    <source>
        <dbReference type="EMBL" id="ALS74791.1"/>
    </source>
</evidence>
<dbReference type="Proteomes" id="UP000067683">
    <property type="component" value="Chromosome"/>
</dbReference>
<name>A0A0U2PA39_9BACL</name>
<keyword evidence="1" id="KW-0812">Transmembrane</keyword>
<keyword evidence="4" id="KW-1185">Reference proteome</keyword>
<feature type="transmembrane region" description="Helical" evidence="1">
    <location>
        <begin position="315"/>
        <end position="341"/>
    </location>
</feature>
<dbReference type="KEGG" id="prt:AUC31_05950"/>
<proteinExistence type="predicted"/>
<evidence type="ECO:0000313" key="4">
    <source>
        <dbReference type="Proteomes" id="UP000067683"/>
    </source>
</evidence>
<sequence length="342" mass="38375">MVIHYKCPNCGADMAFDSDSGHLSCPSCGHEESIETFPEQNIERKFDEGEAKEYHCENCGAIILTEAETTATHCSFCGAPVVLADRLTGDLAPAKVIPFTVSKDEAVAAFKKWTRGGRLTPRGFMSGDRIKKMTGMYVPFWLYDIEGEAHIQAIGTQVRTYQSGDTIYTETNFYDVFREIDLSYLKVPADASEKMDDVLMDKLEPYDYSELKDFRMPYLAGYLAEKYDFDDEQLFSRVESKIVPYIDAYISTTISGYSSVSYTTKQIDAQKKKVYYTLFPVWMVYYDFDNKEHTFAMNGQTGKVVGKPPISAGKVALWFTGIAVSSFAAMKAIAFAVGGVLW</sequence>
<keyword evidence="1" id="KW-0472">Membrane</keyword>
<dbReference type="RefSeq" id="WP_058381498.1">
    <property type="nucleotide sequence ID" value="NZ_CP013659.2"/>
</dbReference>
<dbReference type="InterPro" id="IPR013137">
    <property type="entry name" value="Znf_TFIIB"/>
</dbReference>
<dbReference type="AlphaFoldDB" id="A0A0U2PA39"/>
<dbReference type="OrthoDB" id="3182597at2"/>
<keyword evidence="1" id="KW-1133">Transmembrane helix</keyword>
<dbReference type="Gene3D" id="2.20.28.30">
    <property type="entry name" value="RNA polymerase ii, chain L"/>
    <property type="match status" value="2"/>
</dbReference>
<feature type="domain" description="TFIIB-type" evidence="2">
    <location>
        <begin position="5"/>
        <end position="46"/>
    </location>
</feature>
<accession>A0A0U2PA39</accession>
<organism evidence="3 4">
    <name type="scientific">Planococcus rifietoensis</name>
    <dbReference type="NCBI Taxonomy" id="200991"/>
    <lineage>
        <taxon>Bacteria</taxon>
        <taxon>Bacillati</taxon>
        <taxon>Bacillota</taxon>
        <taxon>Bacilli</taxon>
        <taxon>Bacillales</taxon>
        <taxon>Caryophanaceae</taxon>
        <taxon>Planococcus</taxon>
    </lineage>
</organism>
<dbReference type="PANTHER" id="PTHR37826">
    <property type="entry name" value="FLOTILLIN BAND_7_5 DOMAIN PROTEIN"/>
    <property type="match status" value="1"/>
</dbReference>
<reference evidence="3" key="1">
    <citation type="submission" date="2016-01" db="EMBL/GenBank/DDBJ databases">
        <title>Complete genome of Planococcus rifietoensis type strain M8.</title>
        <authorList>
            <person name="See-Too W.S."/>
        </authorList>
    </citation>
    <scope>NUCLEOTIDE SEQUENCE [LARGE SCALE GENOMIC DNA]</scope>
    <source>
        <strain evidence="3">M8</strain>
    </source>
</reference>
<protein>
    <recommendedName>
        <fullName evidence="2">TFIIB-type domain-containing protein</fullName>
    </recommendedName>
</protein>
<dbReference type="EMBL" id="CP013659">
    <property type="protein sequence ID" value="ALS74791.1"/>
    <property type="molecule type" value="Genomic_DNA"/>
</dbReference>
<evidence type="ECO:0000259" key="2">
    <source>
        <dbReference type="Pfam" id="PF08271"/>
    </source>
</evidence>